<evidence type="ECO:0000256" key="9">
    <source>
        <dbReference type="ARBA" id="ARBA00030795"/>
    </source>
</evidence>
<dbReference type="FunFam" id="1.10.10.10:FF:000214">
    <property type="entry name" value="Methylated-DNA--protein-cysteine methyltransferase"/>
    <property type="match status" value="1"/>
</dbReference>
<dbReference type="Pfam" id="PF01035">
    <property type="entry name" value="DNA_binding_1"/>
    <property type="match status" value="1"/>
</dbReference>
<evidence type="ECO:0000256" key="11">
    <source>
        <dbReference type="ARBA" id="ARBA00049348"/>
    </source>
</evidence>
<dbReference type="Gene3D" id="1.10.10.10">
    <property type="entry name" value="Winged helix-like DNA-binding domain superfamily/Winged helix DNA-binding domain"/>
    <property type="match status" value="1"/>
</dbReference>
<keyword evidence="5 13" id="KW-0489">Methyltransferase</keyword>
<dbReference type="InterPro" id="IPR036388">
    <property type="entry name" value="WH-like_DNA-bd_sf"/>
</dbReference>
<evidence type="ECO:0000313" key="14">
    <source>
        <dbReference type="Proteomes" id="UP000250275"/>
    </source>
</evidence>
<dbReference type="GO" id="GO:0006281">
    <property type="term" value="P:DNA repair"/>
    <property type="evidence" value="ECO:0007669"/>
    <property type="project" value="UniProtKB-KW"/>
</dbReference>
<organism evidence="13 14">
    <name type="scientific">Eufriesea mexicana</name>
    <dbReference type="NCBI Taxonomy" id="516756"/>
    <lineage>
        <taxon>Eukaryota</taxon>
        <taxon>Metazoa</taxon>
        <taxon>Ecdysozoa</taxon>
        <taxon>Arthropoda</taxon>
        <taxon>Hexapoda</taxon>
        <taxon>Insecta</taxon>
        <taxon>Pterygota</taxon>
        <taxon>Neoptera</taxon>
        <taxon>Endopterygota</taxon>
        <taxon>Hymenoptera</taxon>
        <taxon>Apocrita</taxon>
        <taxon>Aculeata</taxon>
        <taxon>Apoidea</taxon>
        <taxon>Anthophila</taxon>
        <taxon>Apidae</taxon>
        <taxon>Eufriesea</taxon>
    </lineage>
</organism>
<dbReference type="PROSITE" id="PS00374">
    <property type="entry name" value="MGMT"/>
    <property type="match status" value="1"/>
</dbReference>
<keyword evidence="8" id="KW-0234">DNA repair</keyword>
<evidence type="ECO:0000256" key="6">
    <source>
        <dbReference type="ARBA" id="ARBA00022679"/>
    </source>
</evidence>
<dbReference type="EMBL" id="KQ768090">
    <property type="protein sequence ID" value="OAD53200.1"/>
    <property type="molecule type" value="Genomic_DNA"/>
</dbReference>
<dbReference type="GO" id="GO:0032259">
    <property type="term" value="P:methylation"/>
    <property type="evidence" value="ECO:0007669"/>
    <property type="project" value="UniProtKB-KW"/>
</dbReference>
<dbReference type="CDD" id="cd06445">
    <property type="entry name" value="ATase"/>
    <property type="match status" value="1"/>
</dbReference>
<evidence type="ECO:0000256" key="3">
    <source>
        <dbReference type="ARBA" id="ARBA00011918"/>
    </source>
</evidence>
<dbReference type="InterPro" id="IPR001497">
    <property type="entry name" value="MethylDNA_cys_MeTrfase_AS"/>
</dbReference>
<evidence type="ECO:0000259" key="12">
    <source>
        <dbReference type="Pfam" id="PF01035"/>
    </source>
</evidence>
<dbReference type="InterPro" id="IPR036217">
    <property type="entry name" value="MethylDNA_cys_MeTrfase_DNAb"/>
</dbReference>
<dbReference type="AlphaFoldDB" id="A0A310SHX9"/>
<evidence type="ECO:0000256" key="1">
    <source>
        <dbReference type="ARBA" id="ARBA00001286"/>
    </source>
</evidence>
<gene>
    <name evidence="13" type="ORF">WN48_10618</name>
</gene>
<reference evidence="13 14" key="1">
    <citation type="submission" date="2015-07" db="EMBL/GenBank/DDBJ databases">
        <title>The genome of Eufriesea mexicana.</title>
        <authorList>
            <person name="Pan H."/>
            <person name="Kapheim K."/>
        </authorList>
    </citation>
    <scope>NUCLEOTIDE SEQUENCE [LARGE SCALE GENOMIC DNA]</scope>
    <source>
        <strain evidence="13">0111107269</strain>
        <tissue evidence="13">Whole body</tissue>
    </source>
</reference>
<dbReference type="NCBIfam" id="TIGR00589">
    <property type="entry name" value="ogt"/>
    <property type="match status" value="1"/>
</dbReference>
<proteinExistence type="inferred from homology"/>
<evidence type="ECO:0000256" key="2">
    <source>
        <dbReference type="ARBA" id="ARBA00008711"/>
    </source>
</evidence>
<dbReference type="EC" id="2.1.1.63" evidence="3"/>
<comment type="catalytic activity">
    <reaction evidence="11">
        <text>a 6-O-methyl-2'-deoxyguanosine in DNA + L-cysteinyl-[protein] = S-methyl-L-cysteinyl-[protein] + a 2'-deoxyguanosine in DNA</text>
        <dbReference type="Rhea" id="RHEA:24000"/>
        <dbReference type="Rhea" id="RHEA-COMP:10131"/>
        <dbReference type="Rhea" id="RHEA-COMP:10132"/>
        <dbReference type="Rhea" id="RHEA-COMP:11367"/>
        <dbReference type="Rhea" id="RHEA-COMP:11368"/>
        <dbReference type="ChEBI" id="CHEBI:29950"/>
        <dbReference type="ChEBI" id="CHEBI:82612"/>
        <dbReference type="ChEBI" id="CHEBI:85445"/>
        <dbReference type="ChEBI" id="CHEBI:85448"/>
        <dbReference type="EC" id="2.1.1.63"/>
    </reaction>
</comment>
<dbReference type="InterPro" id="IPR014048">
    <property type="entry name" value="MethylDNA_cys_MeTrfase_DNA-bd"/>
</dbReference>
<keyword evidence="6 13" id="KW-0808">Transferase</keyword>
<dbReference type="SUPFAM" id="SSF46767">
    <property type="entry name" value="Methylated DNA-protein cysteine methyltransferase, C-terminal domain"/>
    <property type="match status" value="1"/>
</dbReference>
<dbReference type="GO" id="GO:0003908">
    <property type="term" value="F:methylated-DNA-[protein]-cysteine S-methyltransferase activity"/>
    <property type="evidence" value="ECO:0007669"/>
    <property type="project" value="UniProtKB-EC"/>
</dbReference>
<dbReference type="Proteomes" id="UP000250275">
    <property type="component" value="Unassembled WGS sequence"/>
</dbReference>
<comment type="catalytic activity">
    <reaction evidence="1">
        <text>a 4-O-methyl-thymidine in DNA + L-cysteinyl-[protein] = a thymidine in DNA + S-methyl-L-cysteinyl-[protein]</text>
        <dbReference type="Rhea" id="RHEA:53428"/>
        <dbReference type="Rhea" id="RHEA-COMP:10131"/>
        <dbReference type="Rhea" id="RHEA-COMP:10132"/>
        <dbReference type="Rhea" id="RHEA-COMP:13555"/>
        <dbReference type="Rhea" id="RHEA-COMP:13556"/>
        <dbReference type="ChEBI" id="CHEBI:29950"/>
        <dbReference type="ChEBI" id="CHEBI:82612"/>
        <dbReference type="ChEBI" id="CHEBI:137386"/>
        <dbReference type="ChEBI" id="CHEBI:137387"/>
        <dbReference type="EC" id="2.1.1.63"/>
    </reaction>
</comment>
<evidence type="ECO:0000256" key="5">
    <source>
        <dbReference type="ARBA" id="ARBA00022603"/>
    </source>
</evidence>
<sequence>MTRQEYKINHTKFKIIYAFHSTPFGNCLIGTTNTDKAIVHLGFVGKKFQIKVWEALMLISDGSTVTYEQVAQNIGKPTASRAVGNAVMKNYIVYLIPCHRVVGKSGSNKYKWGTNLKESILTHERKYVNT</sequence>
<keyword evidence="7" id="KW-0227">DNA damage</keyword>
<evidence type="ECO:0000256" key="4">
    <source>
        <dbReference type="ARBA" id="ARBA00015377"/>
    </source>
</evidence>
<accession>A0A310SHX9</accession>
<evidence type="ECO:0000256" key="8">
    <source>
        <dbReference type="ARBA" id="ARBA00023204"/>
    </source>
</evidence>
<protein>
    <recommendedName>
        <fullName evidence="4">Methylated-DNA--protein-cysteine methyltransferase</fullName>
        <ecNumber evidence="3">2.1.1.63</ecNumber>
    </recommendedName>
    <alternativeName>
        <fullName evidence="9">6-O-methylguanine-DNA methyltransferase</fullName>
    </alternativeName>
    <alternativeName>
        <fullName evidence="10">O-6-methylguanine-DNA-alkyltransferase</fullName>
    </alternativeName>
</protein>
<evidence type="ECO:0000256" key="7">
    <source>
        <dbReference type="ARBA" id="ARBA00022763"/>
    </source>
</evidence>
<keyword evidence="14" id="KW-1185">Reference proteome</keyword>
<feature type="domain" description="Methylated-DNA-[protein]-cysteine S-methyltransferase DNA binding" evidence="12">
    <location>
        <begin position="47"/>
        <end position="125"/>
    </location>
</feature>
<evidence type="ECO:0000256" key="10">
    <source>
        <dbReference type="ARBA" id="ARBA00031621"/>
    </source>
</evidence>
<comment type="similarity">
    <text evidence="2">Belongs to the MGMT family.</text>
</comment>
<dbReference type="PANTHER" id="PTHR10815:SF13">
    <property type="entry name" value="METHYLATED-DNA--PROTEIN-CYSTEINE METHYLTRANSFERASE"/>
    <property type="match status" value="1"/>
</dbReference>
<evidence type="ECO:0000313" key="13">
    <source>
        <dbReference type="EMBL" id="OAD53200.1"/>
    </source>
</evidence>
<dbReference type="OrthoDB" id="1907495at2759"/>
<dbReference type="PANTHER" id="PTHR10815">
    <property type="entry name" value="METHYLATED-DNA--PROTEIN-CYSTEINE METHYLTRANSFERASE"/>
    <property type="match status" value="1"/>
</dbReference>
<name>A0A310SHX9_9HYME</name>